<dbReference type="InterPro" id="IPR029063">
    <property type="entry name" value="SAM-dependent_MTases_sf"/>
</dbReference>
<dbReference type="InterPro" id="IPR013216">
    <property type="entry name" value="Methyltransf_11"/>
</dbReference>
<feature type="compositionally biased region" description="Low complexity" evidence="1">
    <location>
        <begin position="503"/>
        <end position="518"/>
    </location>
</feature>
<sequence length="860" mass="97287">MALPLTGYLNREGRYAGFDVARDAIAWCTENISASHPNFEFRVADVQSKRYNPRGTDKPSEFRFPYPDGSFDVVLLASVFTHMLPSDVTHYMHEIVRVLKPGGRSLITFFLLNEMSSILSKQGMGQLKFEHELQGALTANVENPEAAIAYPEAFVKDLYRECGLELREPLLYGNWSGRIDGMSGQDVVIAVKGASSNRLVRGVAHMIDFERPKGSTSHPLIPLSDENLAFAEAMGVNPAIHENDFIFHFVDRRWAANGGRERAVKDYFQLGRYTADLTKTMITDVQKVYEVAQWDWAPRRVLDFASGYGCTARHMRHVFPDSVSATCDIHRDAVNFNQDVLGVESYISSPLPEQLKLPQQDVIFAHSFFSHMPETTWARWLKALTNALAPRGVLIFTTRGFALDKGGVIPGLNVDANGFGFLPQSEQEDLKGEEYGLTVTYPRWVLQVMASIPELRLSKFHEGLWWGVQDAYVCVKEPGPAVTTPTPTPPAPQSRDVARPTAPVSRSVPRPTVPVSGSVEGMQRMSSAAAEQYIASLYATVLKRDPRPDEFANWVRTAEALPPEQIYFAFVNSKEYKLQQEQSVPTMFLPGHYYSPIVDPSTIAEYVEKQYLQEPGDIKGIHFDEDAMVRFWKDNAELIKNTPFSEHDDGKNRYYYDNGSYPYGDAMTLRAMIAHYKPKNIIEVGSGFSSACMLDAADHVGHSDFAMTCIDPDAGRLRSRLRAEDHSRVEIIEGLVQDVPVSTFSKLRENDILFIDSTHVLKTASDVHYELFSILPSLNEGVLIHFHDIQYPFEYPRQWLFDNNRSWNEIYALRAFLAYNSAFEVVFWNGLFAHRQRELVRDTNPLFLKNPGGSIWLRRK</sequence>
<keyword evidence="4" id="KW-1185">Reference proteome</keyword>
<dbReference type="CDD" id="cd02440">
    <property type="entry name" value="AdoMet_MTases"/>
    <property type="match status" value="2"/>
</dbReference>
<dbReference type="SUPFAM" id="SSF53335">
    <property type="entry name" value="S-adenosyl-L-methionine-dependent methyltransferases"/>
    <property type="match status" value="3"/>
</dbReference>
<organism evidence="3 4">
    <name type="scientific">Mycobacterium cookii</name>
    <dbReference type="NCBI Taxonomy" id="1775"/>
    <lineage>
        <taxon>Bacteria</taxon>
        <taxon>Bacillati</taxon>
        <taxon>Actinomycetota</taxon>
        <taxon>Actinomycetes</taxon>
        <taxon>Mycobacteriales</taxon>
        <taxon>Mycobacteriaceae</taxon>
        <taxon>Mycobacterium</taxon>
    </lineage>
</organism>
<protein>
    <recommendedName>
        <fullName evidence="2">Methyltransferase type 11 domain-containing protein</fullName>
    </recommendedName>
</protein>
<reference evidence="3 4" key="1">
    <citation type="journal article" date="2019" name="Emerg. Microbes Infect.">
        <title>Comprehensive subspecies identification of 175 nontuberculous mycobacteria species based on 7547 genomic profiles.</title>
        <authorList>
            <person name="Matsumoto Y."/>
            <person name="Kinjo T."/>
            <person name="Motooka D."/>
            <person name="Nabeya D."/>
            <person name="Jung N."/>
            <person name="Uechi K."/>
            <person name="Horii T."/>
            <person name="Iida T."/>
            <person name="Fujita J."/>
            <person name="Nakamura S."/>
        </authorList>
    </citation>
    <scope>NUCLEOTIDE SEQUENCE [LARGE SCALE GENOMIC DNA]</scope>
    <source>
        <strain evidence="3 4">JCM 12404</strain>
    </source>
</reference>
<feature type="region of interest" description="Disordered" evidence="1">
    <location>
        <begin position="480"/>
        <end position="518"/>
    </location>
</feature>
<gene>
    <name evidence="3" type="ORF">MCOO_37960</name>
</gene>
<dbReference type="Pfam" id="PF13578">
    <property type="entry name" value="Methyltransf_24"/>
    <property type="match status" value="1"/>
</dbReference>
<dbReference type="Pfam" id="PF08241">
    <property type="entry name" value="Methyltransf_11"/>
    <property type="match status" value="1"/>
</dbReference>
<dbReference type="KEGG" id="mcoo:MCOO_37960"/>
<dbReference type="PANTHER" id="PTHR43861">
    <property type="entry name" value="TRANS-ACONITATE 2-METHYLTRANSFERASE-RELATED"/>
    <property type="match status" value="1"/>
</dbReference>
<dbReference type="Gene3D" id="3.40.50.150">
    <property type="entry name" value="Vaccinia Virus protein VP39"/>
    <property type="match status" value="3"/>
</dbReference>
<name>A0A7I7L1T2_9MYCO</name>
<dbReference type="Proteomes" id="UP000465866">
    <property type="component" value="Chromosome"/>
</dbReference>
<dbReference type="AlphaFoldDB" id="A0A7I7L1T2"/>
<feature type="domain" description="Methyltransferase type 11" evidence="2">
    <location>
        <begin position="8"/>
        <end position="106"/>
    </location>
</feature>
<accession>A0A7I7L1T2</accession>
<evidence type="ECO:0000313" key="3">
    <source>
        <dbReference type="EMBL" id="BBX47781.1"/>
    </source>
</evidence>
<dbReference type="GO" id="GO:0008757">
    <property type="term" value="F:S-adenosylmethionine-dependent methyltransferase activity"/>
    <property type="evidence" value="ECO:0007669"/>
    <property type="project" value="InterPro"/>
</dbReference>
<evidence type="ECO:0000313" key="4">
    <source>
        <dbReference type="Proteomes" id="UP000465866"/>
    </source>
</evidence>
<evidence type="ECO:0000259" key="2">
    <source>
        <dbReference type="Pfam" id="PF08241"/>
    </source>
</evidence>
<evidence type="ECO:0000256" key="1">
    <source>
        <dbReference type="SAM" id="MobiDB-lite"/>
    </source>
</evidence>
<proteinExistence type="predicted"/>
<dbReference type="EMBL" id="AP022569">
    <property type="protein sequence ID" value="BBX47781.1"/>
    <property type="molecule type" value="Genomic_DNA"/>
</dbReference>